<dbReference type="InterPro" id="IPR057253">
    <property type="entry name" value="CoiA-like_N"/>
</dbReference>
<reference evidence="3 4" key="1">
    <citation type="submission" date="2015-01" db="EMBL/GenBank/DDBJ databases">
        <authorList>
            <person name="Pelicic Vladimir"/>
        </authorList>
    </citation>
    <scope>NUCLEOTIDE SEQUENCE [LARGE SCALE GENOMIC DNA]</scope>
    <source>
        <strain evidence="3 4">2908</strain>
    </source>
</reference>
<dbReference type="InterPro" id="IPR010330">
    <property type="entry name" value="CoiA_nuc"/>
</dbReference>
<gene>
    <name evidence="3" type="primary">coiA</name>
    <name evidence="3" type="ORF">SSV_0624</name>
</gene>
<accession>A0A0B7GNX7</accession>
<evidence type="ECO:0000259" key="2">
    <source>
        <dbReference type="Pfam" id="PF25164"/>
    </source>
</evidence>
<dbReference type="Pfam" id="PF06054">
    <property type="entry name" value="CoiA_nuc"/>
    <property type="match status" value="1"/>
</dbReference>
<dbReference type="Pfam" id="PF25164">
    <property type="entry name" value="CoiA_N"/>
    <property type="match status" value="1"/>
</dbReference>
<dbReference type="EMBL" id="CDMW01000001">
    <property type="protein sequence ID" value="CEL89931.1"/>
    <property type="molecule type" value="Genomic_DNA"/>
</dbReference>
<sequence>MFVARNHKGLLCNALEEKIEKGADFVCPACSGAVRFKKGKVMQPHFAHISLEECRFYRENESVEHLNLKAELFRWAVQKEEVEVEAFLPALQQIADLLVDKKLALEVQCSPLSIERLQERTLSYPQHGYQVLWLWGRKLWLKDSLTRLQKDFLYFSKNMGFHLWELDQEKQVLRLKYLIHEDLHGKVQHKTKNFPFGNGRLLDILRLPFQKQEMNSFLAQQDPHICSYIRRQLYYQQPRWMRLQAQLYQAGDNLLTKTAEDFYPQVRPIQAAFFCQITSDLTGYYQQFETYYANLQQKNLQIVYSPAFYEMIRENAKYR</sequence>
<evidence type="ECO:0000313" key="3">
    <source>
        <dbReference type="EMBL" id="CEL89931.1"/>
    </source>
</evidence>
<feature type="domain" description="Competence protein CoiA nuclease-like" evidence="1">
    <location>
        <begin position="61"/>
        <end position="180"/>
    </location>
</feature>
<name>A0A0B7GNX7_STRSA</name>
<evidence type="ECO:0000313" key="4">
    <source>
        <dbReference type="Proteomes" id="UP000183504"/>
    </source>
</evidence>
<dbReference type="PIRSF" id="PIRSF007487">
    <property type="entry name" value="Competence-induced_CoiA_bac"/>
    <property type="match status" value="1"/>
</dbReference>
<proteinExistence type="predicted"/>
<dbReference type="InterPro" id="IPR021176">
    <property type="entry name" value="Competence-induced_CoiA"/>
</dbReference>
<feature type="domain" description="Competence protein CoiA-like N-terminal" evidence="2">
    <location>
        <begin position="18"/>
        <end position="56"/>
    </location>
</feature>
<dbReference type="Proteomes" id="UP000183504">
    <property type="component" value="Unassembled WGS sequence"/>
</dbReference>
<organism evidence="3 4">
    <name type="scientific">Streptococcus sanguinis</name>
    <dbReference type="NCBI Taxonomy" id="1305"/>
    <lineage>
        <taxon>Bacteria</taxon>
        <taxon>Bacillati</taxon>
        <taxon>Bacillota</taxon>
        <taxon>Bacilli</taxon>
        <taxon>Lactobacillales</taxon>
        <taxon>Streptococcaceae</taxon>
        <taxon>Streptococcus</taxon>
    </lineage>
</organism>
<evidence type="ECO:0000259" key="1">
    <source>
        <dbReference type="Pfam" id="PF06054"/>
    </source>
</evidence>
<dbReference type="AlphaFoldDB" id="A0A0B7GNX7"/>
<protein>
    <submittedName>
        <fullName evidence="3">Competence protein CoiA</fullName>
    </submittedName>
</protein>
<dbReference type="RefSeq" id="WP_072073666.1">
    <property type="nucleotide sequence ID" value="NZ_CDMW01000001.1"/>
</dbReference>